<keyword evidence="2" id="KW-0449">Lipoprotein</keyword>
<evidence type="ECO:0000256" key="2">
    <source>
        <dbReference type="RuleBase" id="RU362097"/>
    </source>
</evidence>
<evidence type="ECO:0000256" key="1">
    <source>
        <dbReference type="ARBA" id="ARBA00007613"/>
    </source>
</evidence>
<comment type="caution">
    <text evidence="4">The sequence shown here is derived from an EMBL/GenBank/DDBJ whole genome shotgun (WGS) entry which is preliminary data.</text>
</comment>
<dbReference type="Pfam" id="PF02321">
    <property type="entry name" value="OEP"/>
    <property type="match status" value="2"/>
</dbReference>
<evidence type="ECO:0000313" key="5">
    <source>
        <dbReference type="Proteomes" id="UP001368500"/>
    </source>
</evidence>
<keyword evidence="2" id="KW-0812">Transmembrane</keyword>
<dbReference type="PANTHER" id="PTHR30203">
    <property type="entry name" value="OUTER MEMBRANE CATION EFFLUX PROTEIN"/>
    <property type="match status" value="1"/>
</dbReference>
<comment type="subcellular location">
    <subcellularLocation>
        <location evidence="2">Cell membrane</location>
        <topology evidence="2">Lipid-anchor</topology>
    </subcellularLocation>
</comment>
<dbReference type="SUPFAM" id="SSF56954">
    <property type="entry name" value="Outer membrane efflux proteins (OEP)"/>
    <property type="match status" value="1"/>
</dbReference>
<comment type="similarity">
    <text evidence="1 2">Belongs to the outer membrane factor (OMF) (TC 1.B.17) family.</text>
</comment>
<dbReference type="Proteomes" id="UP001368500">
    <property type="component" value="Unassembled WGS sequence"/>
</dbReference>
<dbReference type="RefSeq" id="WP_341374267.1">
    <property type="nucleotide sequence ID" value="NZ_JBBUTF010000008.1"/>
</dbReference>
<name>A0ABU9B9C9_9BURK</name>
<dbReference type="Gene3D" id="2.20.200.10">
    <property type="entry name" value="Outer membrane efflux proteins (OEP)"/>
    <property type="match status" value="1"/>
</dbReference>
<evidence type="ECO:0000256" key="3">
    <source>
        <dbReference type="SAM" id="MobiDB-lite"/>
    </source>
</evidence>
<proteinExistence type="inferred from homology"/>
<protein>
    <submittedName>
        <fullName evidence="4">Efflux transporter outer membrane subunit</fullName>
    </submittedName>
</protein>
<keyword evidence="2" id="KW-0472">Membrane</keyword>
<dbReference type="InterPro" id="IPR010131">
    <property type="entry name" value="MdtP/NodT-like"/>
</dbReference>
<accession>A0ABU9B9C9</accession>
<organism evidence="4 5">
    <name type="scientific">Pseudaquabacterium rugosum</name>
    <dbReference type="NCBI Taxonomy" id="2984194"/>
    <lineage>
        <taxon>Bacteria</taxon>
        <taxon>Pseudomonadati</taxon>
        <taxon>Pseudomonadota</taxon>
        <taxon>Betaproteobacteria</taxon>
        <taxon>Burkholderiales</taxon>
        <taxon>Sphaerotilaceae</taxon>
        <taxon>Pseudaquabacterium</taxon>
    </lineage>
</organism>
<sequence length="536" mass="54166">MLAALLLSGCAASPLGPPAARADASAPALDLPARWSLEATAPSGAPGTPATWWAAFDDPLLLRLIDEATQAAASVDSARATLQAARAALALAEADGRPTLSLGGSAQRARSGTSGVTGNSFHVGVDAAWEPDLFGATASTVQAAQADVHTRIAELADARVSVAAEVALDYVALRLAQQRLEIAEANLASQRETLQLTDWRVRAGLASAVDLAQARTSVAQLEAQRPALALSAASYRHALALLTGRAPAALDALLAAPGTPAAATTPGTAPRTRLPQPPATLALAFPADTLRQRADLRAAESALRAAAARIDAADAARLPSLSLSGALGLTALSLGGLDGGALAASLGAALSLPLIDGGAARARIAQQQAVLEQARAAWRSTALTALKDVEDALQALARDRERVTALAEAERAARDAAQLARWRHEGGLIDFQTVLDTQRTRLSAEDSLASARADVVSDHIRLFKALGGGWQPEAPTAALATPAGPTAQAAAAARATTDTPTVSASRTPSALPATALTAGATPLPAAAAPAAGTVTR</sequence>
<feature type="compositionally biased region" description="Low complexity" evidence="3">
    <location>
        <begin position="476"/>
        <end position="501"/>
    </location>
</feature>
<reference evidence="4 5" key="1">
    <citation type="submission" date="2024-04" db="EMBL/GenBank/DDBJ databases">
        <title>Novel species of the genus Ideonella isolated from streams.</title>
        <authorList>
            <person name="Lu H."/>
        </authorList>
    </citation>
    <scope>NUCLEOTIDE SEQUENCE [LARGE SCALE GENOMIC DNA]</scope>
    <source>
        <strain evidence="4 5">BYS139W</strain>
    </source>
</reference>
<keyword evidence="2" id="KW-1134">Transmembrane beta strand</keyword>
<feature type="region of interest" description="Disordered" evidence="3">
    <location>
        <begin position="476"/>
        <end position="508"/>
    </location>
</feature>
<dbReference type="Gene3D" id="1.20.1600.10">
    <property type="entry name" value="Outer membrane efflux proteins (OEP)"/>
    <property type="match status" value="1"/>
</dbReference>
<keyword evidence="2" id="KW-0564">Palmitate</keyword>
<evidence type="ECO:0000313" key="4">
    <source>
        <dbReference type="EMBL" id="MEK8026483.1"/>
    </source>
</evidence>
<dbReference type="InterPro" id="IPR003423">
    <property type="entry name" value="OMP_efflux"/>
</dbReference>
<dbReference type="NCBIfam" id="TIGR01845">
    <property type="entry name" value="outer_NodT"/>
    <property type="match status" value="1"/>
</dbReference>
<dbReference type="PANTHER" id="PTHR30203:SF32">
    <property type="entry name" value="CATION EFFLUX SYSTEM PROTEIN CUSC"/>
    <property type="match status" value="1"/>
</dbReference>
<keyword evidence="5" id="KW-1185">Reference proteome</keyword>
<dbReference type="EMBL" id="JBBUTF010000008">
    <property type="protein sequence ID" value="MEK8026483.1"/>
    <property type="molecule type" value="Genomic_DNA"/>
</dbReference>
<gene>
    <name evidence="4" type="ORF">AACH11_10985</name>
</gene>